<dbReference type="AlphaFoldDB" id="A0A382HTV5"/>
<reference evidence="1" key="1">
    <citation type="submission" date="2018-05" db="EMBL/GenBank/DDBJ databases">
        <authorList>
            <person name="Lanie J.A."/>
            <person name="Ng W.-L."/>
            <person name="Kazmierczak K.M."/>
            <person name="Andrzejewski T.M."/>
            <person name="Davidsen T.M."/>
            <person name="Wayne K.J."/>
            <person name="Tettelin H."/>
            <person name="Glass J.I."/>
            <person name="Rusch D."/>
            <person name="Podicherti R."/>
            <person name="Tsui H.-C.T."/>
            <person name="Winkler M.E."/>
        </authorList>
    </citation>
    <scope>NUCLEOTIDE SEQUENCE</scope>
</reference>
<proteinExistence type="predicted"/>
<organism evidence="1">
    <name type="scientific">marine metagenome</name>
    <dbReference type="NCBI Taxonomy" id="408172"/>
    <lineage>
        <taxon>unclassified sequences</taxon>
        <taxon>metagenomes</taxon>
        <taxon>ecological metagenomes</taxon>
    </lineage>
</organism>
<feature type="non-terminal residue" evidence="1">
    <location>
        <position position="23"/>
    </location>
</feature>
<evidence type="ECO:0000313" key="1">
    <source>
        <dbReference type="EMBL" id="SVB90796.1"/>
    </source>
</evidence>
<gene>
    <name evidence="1" type="ORF">METZ01_LOCUS243650</name>
</gene>
<dbReference type="EMBL" id="UINC01063303">
    <property type="protein sequence ID" value="SVB90796.1"/>
    <property type="molecule type" value="Genomic_DNA"/>
</dbReference>
<accession>A0A382HTV5</accession>
<protein>
    <submittedName>
        <fullName evidence="1">Uncharacterized protein</fullName>
    </submittedName>
</protein>
<sequence length="23" mass="2303">MKTAVITTAGLGTRLLTATKASP</sequence>
<name>A0A382HTV5_9ZZZZ</name>